<gene>
    <name evidence="11" type="ORF">NEMVEDRAFT_v1g79262</name>
</gene>
<dbReference type="InParanoid" id="A7RES9"/>
<proteinExistence type="predicted"/>
<dbReference type="PANTHER" id="PTHR22906:SF43">
    <property type="entry name" value="PROPERDIN"/>
    <property type="match status" value="1"/>
</dbReference>
<dbReference type="SUPFAM" id="SSF82895">
    <property type="entry name" value="TSP-1 type 1 repeat"/>
    <property type="match status" value="2"/>
</dbReference>
<evidence type="ECO:0000313" key="12">
    <source>
        <dbReference type="Proteomes" id="UP000001593"/>
    </source>
</evidence>
<name>A7RES9_NEMVE</name>
<dbReference type="InterPro" id="IPR036383">
    <property type="entry name" value="TSP1_rpt_sf"/>
</dbReference>
<dbReference type="SMART" id="SM00209">
    <property type="entry name" value="TSP1"/>
    <property type="match status" value="2"/>
</dbReference>
<evidence type="ECO:0000256" key="1">
    <source>
        <dbReference type="ARBA" id="ARBA00004167"/>
    </source>
</evidence>
<evidence type="ECO:0000256" key="9">
    <source>
        <dbReference type="ARBA" id="ARBA00023157"/>
    </source>
</evidence>
<keyword evidence="8" id="KW-0472">Membrane</keyword>
<feature type="compositionally biased region" description="Polar residues" evidence="10">
    <location>
        <begin position="102"/>
        <end position="111"/>
    </location>
</feature>
<evidence type="ECO:0000256" key="5">
    <source>
        <dbReference type="ARBA" id="ARBA00022729"/>
    </source>
</evidence>
<feature type="non-terminal residue" evidence="11">
    <location>
        <position position="111"/>
    </location>
</feature>
<dbReference type="GO" id="GO:0016020">
    <property type="term" value="C:membrane"/>
    <property type="evidence" value="ECO:0007669"/>
    <property type="project" value="UniProtKB-SubCell"/>
</dbReference>
<feature type="non-terminal residue" evidence="11">
    <location>
        <position position="1"/>
    </location>
</feature>
<evidence type="ECO:0000256" key="7">
    <source>
        <dbReference type="ARBA" id="ARBA00022989"/>
    </source>
</evidence>
<dbReference type="InterPro" id="IPR052065">
    <property type="entry name" value="Compl_asym_regulator"/>
</dbReference>
<protein>
    <submittedName>
        <fullName evidence="11">Uncharacterized protein</fullName>
    </submittedName>
</protein>
<dbReference type="Gene3D" id="2.20.100.10">
    <property type="entry name" value="Thrombospondin type-1 (TSP1) repeat"/>
    <property type="match status" value="2"/>
</dbReference>
<keyword evidence="6" id="KW-0677">Repeat</keyword>
<evidence type="ECO:0000256" key="6">
    <source>
        <dbReference type="ARBA" id="ARBA00022737"/>
    </source>
</evidence>
<evidence type="ECO:0000256" key="3">
    <source>
        <dbReference type="ARBA" id="ARBA00022525"/>
    </source>
</evidence>
<evidence type="ECO:0000313" key="11">
    <source>
        <dbReference type="EMBL" id="EDO49967.1"/>
    </source>
</evidence>
<keyword evidence="12" id="KW-1185">Reference proteome</keyword>
<organism evidence="11 12">
    <name type="scientific">Nematostella vectensis</name>
    <name type="common">Starlet sea anemone</name>
    <dbReference type="NCBI Taxonomy" id="45351"/>
    <lineage>
        <taxon>Eukaryota</taxon>
        <taxon>Metazoa</taxon>
        <taxon>Cnidaria</taxon>
        <taxon>Anthozoa</taxon>
        <taxon>Hexacorallia</taxon>
        <taxon>Actiniaria</taxon>
        <taxon>Edwardsiidae</taxon>
        <taxon>Nematostella</taxon>
    </lineage>
</organism>
<dbReference type="OMA" id="NGIFTEW"/>
<dbReference type="FunFam" id="2.20.100.10:FF:000001">
    <property type="entry name" value="semaphorin-5A isoform X1"/>
    <property type="match status" value="1"/>
</dbReference>
<dbReference type="PROSITE" id="PS50092">
    <property type="entry name" value="TSP1"/>
    <property type="match status" value="2"/>
</dbReference>
<dbReference type="AlphaFoldDB" id="A7RES9"/>
<dbReference type="PhylomeDB" id="A7RES9"/>
<sequence>VIYIDGKWSSWSSWQTCSRTCGGGAQMRTRTCTNPAPIGGGRSCYGSSTDKQSCNPIPCRVDGQWSSWSGWDSCSMSCGGGTQSRTRACNSPAPRNGGRQCPGQSGQTRNC</sequence>
<keyword evidence="3" id="KW-0964">Secreted</keyword>
<feature type="region of interest" description="Disordered" evidence="10">
    <location>
        <begin position="76"/>
        <end position="111"/>
    </location>
</feature>
<accession>A7RES9</accession>
<keyword evidence="5" id="KW-0732">Signal</keyword>
<keyword evidence="4" id="KW-0812">Transmembrane</keyword>
<evidence type="ECO:0000256" key="8">
    <source>
        <dbReference type="ARBA" id="ARBA00023136"/>
    </source>
</evidence>
<dbReference type="EMBL" id="DS469507">
    <property type="protein sequence ID" value="EDO49967.1"/>
    <property type="molecule type" value="Genomic_DNA"/>
</dbReference>
<keyword evidence="9" id="KW-1015">Disulfide bond</keyword>
<dbReference type="FunFam" id="2.20.100.10:FF:000007">
    <property type="entry name" value="Thrombospondin 1"/>
    <property type="match status" value="1"/>
</dbReference>
<dbReference type="Proteomes" id="UP000001593">
    <property type="component" value="Unassembled WGS sequence"/>
</dbReference>
<keyword evidence="7" id="KW-1133">Transmembrane helix</keyword>
<dbReference type="PANTHER" id="PTHR22906">
    <property type="entry name" value="PROPERDIN"/>
    <property type="match status" value="1"/>
</dbReference>
<dbReference type="InterPro" id="IPR000884">
    <property type="entry name" value="TSP1_rpt"/>
</dbReference>
<evidence type="ECO:0000256" key="10">
    <source>
        <dbReference type="SAM" id="MobiDB-lite"/>
    </source>
</evidence>
<dbReference type="HOGENOM" id="CLU_047129_1_0_1"/>
<comment type="subcellular location">
    <subcellularLocation>
        <location evidence="1">Membrane</location>
        <topology evidence="1">Single-pass membrane protein</topology>
    </subcellularLocation>
    <subcellularLocation>
        <location evidence="2">Secreted</location>
    </subcellularLocation>
</comment>
<dbReference type="PRINTS" id="PR01705">
    <property type="entry name" value="TSP1REPEAT"/>
</dbReference>
<dbReference type="eggNOG" id="KOG4475">
    <property type="taxonomic scope" value="Eukaryota"/>
</dbReference>
<evidence type="ECO:0000256" key="4">
    <source>
        <dbReference type="ARBA" id="ARBA00022692"/>
    </source>
</evidence>
<evidence type="ECO:0000256" key="2">
    <source>
        <dbReference type="ARBA" id="ARBA00004613"/>
    </source>
</evidence>
<dbReference type="Pfam" id="PF00090">
    <property type="entry name" value="TSP_1"/>
    <property type="match status" value="2"/>
</dbReference>
<reference evidence="11 12" key="1">
    <citation type="journal article" date="2007" name="Science">
        <title>Sea anemone genome reveals ancestral eumetazoan gene repertoire and genomic organization.</title>
        <authorList>
            <person name="Putnam N.H."/>
            <person name="Srivastava M."/>
            <person name="Hellsten U."/>
            <person name="Dirks B."/>
            <person name="Chapman J."/>
            <person name="Salamov A."/>
            <person name="Terry A."/>
            <person name="Shapiro H."/>
            <person name="Lindquist E."/>
            <person name="Kapitonov V.V."/>
            <person name="Jurka J."/>
            <person name="Genikhovich G."/>
            <person name="Grigoriev I.V."/>
            <person name="Lucas S.M."/>
            <person name="Steele R.E."/>
            <person name="Finnerty J.R."/>
            <person name="Technau U."/>
            <person name="Martindale M.Q."/>
            <person name="Rokhsar D.S."/>
        </authorList>
    </citation>
    <scope>NUCLEOTIDE SEQUENCE [LARGE SCALE GENOMIC DNA]</scope>
    <source>
        <strain evidence="12">CH2 X CH6</strain>
    </source>
</reference>